<dbReference type="EMBL" id="RBLC01000006">
    <property type="protein sequence ID" value="RKS18407.1"/>
    <property type="molecule type" value="Genomic_DNA"/>
</dbReference>
<evidence type="ECO:0000313" key="3">
    <source>
        <dbReference type="Proteomes" id="UP000277579"/>
    </source>
</evidence>
<protein>
    <submittedName>
        <fullName evidence="2">Uncharacterized protein</fullName>
    </submittedName>
</protein>
<dbReference type="AlphaFoldDB" id="A0A495LXC8"/>
<dbReference type="Proteomes" id="UP000277579">
    <property type="component" value="Unassembled WGS sequence"/>
</dbReference>
<evidence type="ECO:0000256" key="1">
    <source>
        <dbReference type="SAM" id="Phobius"/>
    </source>
</evidence>
<keyword evidence="3" id="KW-1185">Reference proteome</keyword>
<organism evidence="2 3">
    <name type="scientific">Flavobacterium endophyticum</name>
    <dbReference type="NCBI Taxonomy" id="1540163"/>
    <lineage>
        <taxon>Bacteria</taxon>
        <taxon>Pseudomonadati</taxon>
        <taxon>Bacteroidota</taxon>
        <taxon>Flavobacteriia</taxon>
        <taxon>Flavobacteriales</taxon>
        <taxon>Flavobacteriaceae</taxon>
        <taxon>Flavobacterium</taxon>
    </lineage>
</organism>
<reference evidence="2 3" key="1">
    <citation type="submission" date="2018-10" db="EMBL/GenBank/DDBJ databases">
        <title>Genomic Encyclopedia of Archaeal and Bacterial Type Strains, Phase II (KMG-II): from individual species to whole genera.</title>
        <authorList>
            <person name="Goeker M."/>
        </authorList>
    </citation>
    <scope>NUCLEOTIDE SEQUENCE [LARGE SCALE GENOMIC DNA]</scope>
    <source>
        <strain evidence="2 3">DSM 29537</strain>
    </source>
</reference>
<keyword evidence="1" id="KW-0812">Transmembrane</keyword>
<feature type="transmembrane region" description="Helical" evidence="1">
    <location>
        <begin position="12"/>
        <end position="38"/>
    </location>
</feature>
<dbReference type="OrthoDB" id="1274031at2"/>
<keyword evidence="1" id="KW-1133">Transmembrane helix</keyword>
<proteinExistence type="predicted"/>
<dbReference type="RefSeq" id="WP_121377497.1">
    <property type="nucleotide sequence ID" value="NZ_RBLC01000006.1"/>
</dbReference>
<evidence type="ECO:0000313" key="2">
    <source>
        <dbReference type="EMBL" id="RKS18407.1"/>
    </source>
</evidence>
<gene>
    <name evidence="2" type="ORF">CLV94_3214</name>
</gene>
<accession>A0A495LXC8</accession>
<name>A0A495LXC8_9FLAO</name>
<comment type="caution">
    <text evidence="2">The sequence shown here is derived from an EMBL/GenBank/DDBJ whole genome shotgun (WGS) entry which is preliminary data.</text>
</comment>
<sequence length="92" mass="10874">MKSILRSIAIGILIGALAFFAFQLVITFLIIGGILMLLSRRRFDRRAFGDQRFGGHRFAFADKIRNMNDEEYDSFKKNFENRRCRNHRKETE</sequence>
<keyword evidence="1" id="KW-0472">Membrane</keyword>